<protein>
    <recommendedName>
        <fullName evidence="4">Beta-xylosidase</fullName>
    </recommendedName>
</protein>
<dbReference type="EMBL" id="MVHP01000009">
    <property type="protein sequence ID" value="ORA66451.1"/>
    <property type="molecule type" value="Genomic_DNA"/>
</dbReference>
<gene>
    <name evidence="2" type="ORF">BST23_10135</name>
</gene>
<dbReference type="InterPro" id="IPR003882">
    <property type="entry name" value="Pistil_extensin"/>
</dbReference>
<evidence type="ECO:0000313" key="3">
    <source>
        <dbReference type="Proteomes" id="UP000192772"/>
    </source>
</evidence>
<organism evidence="2 3">
    <name type="scientific">Mycolicibacterium elephantis</name>
    <dbReference type="NCBI Taxonomy" id="81858"/>
    <lineage>
        <taxon>Bacteria</taxon>
        <taxon>Bacillati</taxon>
        <taxon>Actinomycetota</taxon>
        <taxon>Actinomycetes</taxon>
        <taxon>Mycobacteriales</taxon>
        <taxon>Mycobacteriaceae</taxon>
        <taxon>Mycolicibacterium</taxon>
    </lineage>
</organism>
<evidence type="ECO:0000313" key="2">
    <source>
        <dbReference type="EMBL" id="ORA66451.1"/>
    </source>
</evidence>
<name>A0A1X0D231_9MYCO</name>
<proteinExistence type="predicted"/>
<evidence type="ECO:0008006" key="4">
    <source>
        <dbReference type="Google" id="ProtNLM"/>
    </source>
</evidence>
<accession>A0A1X0D231</accession>
<dbReference type="AlphaFoldDB" id="A0A1X0D231"/>
<sequence length="169" mass="16067">MKGSTSMTVFDRVNITAVVGAGLCGVAMALSPAASAVPFMTGGYDCVETSAGEAPAPAGACLPLTDMAGVPMALPGPVPVAPPPVVPPVIPPPLVPPPLVPPIPPPVVPPPVVPPLAPPVAAAGAPVAPLPVGAPLTEMAGASGKGQPTGPAPADAPQPGQPIMPGPAS</sequence>
<comment type="caution">
    <text evidence="2">The sequence shown here is derived from an EMBL/GenBank/DDBJ whole genome shotgun (WGS) entry which is preliminary data.</text>
</comment>
<reference evidence="2 3" key="1">
    <citation type="submission" date="2017-02" db="EMBL/GenBank/DDBJ databases">
        <title>The new phylogeny of genus Mycobacterium.</title>
        <authorList>
            <person name="Tortoli E."/>
            <person name="Trovato A."/>
            <person name="Cirillo D.M."/>
        </authorList>
    </citation>
    <scope>NUCLEOTIDE SEQUENCE [LARGE SCALE GENOMIC DNA]</scope>
    <source>
        <strain evidence="2 3">FI-09383</strain>
    </source>
</reference>
<feature type="compositionally biased region" description="Pro residues" evidence="1">
    <location>
        <begin position="150"/>
        <end position="169"/>
    </location>
</feature>
<evidence type="ECO:0000256" key="1">
    <source>
        <dbReference type="SAM" id="MobiDB-lite"/>
    </source>
</evidence>
<dbReference type="PRINTS" id="PR01218">
    <property type="entry name" value="PSTLEXTENSIN"/>
</dbReference>
<dbReference type="STRING" id="81858.BST23_10135"/>
<feature type="compositionally biased region" description="Low complexity" evidence="1">
    <location>
        <begin position="127"/>
        <end position="136"/>
    </location>
</feature>
<feature type="region of interest" description="Disordered" evidence="1">
    <location>
        <begin position="127"/>
        <end position="169"/>
    </location>
</feature>
<dbReference type="Proteomes" id="UP000192772">
    <property type="component" value="Unassembled WGS sequence"/>
</dbReference>